<dbReference type="InterPro" id="IPR011711">
    <property type="entry name" value="GntR_C"/>
</dbReference>
<dbReference type="EMBL" id="JADQDO010000019">
    <property type="protein sequence ID" value="MBF9235678.1"/>
    <property type="molecule type" value="Genomic_DNA"/>
</dbReference>
<gene>
    <name evidence="5" type="ORF">I2H38_20150</name>
</gene>
<dbReference type="InterPro" id="IPR036390">
    <property type="entry name" value="WH_DNA-bd_sf"/>
</dbReference>
<evidence type="ECO:0000313" key="6">
    <source>
        <dbReference type="Proteomes" id="UP000599312"/>
    </source>
</evidence>
<dbReference type="InterPro" id="IPR036388">
    <property type="entry name" value="WH-like_DNA-bd_sf"/>
</dbReference>
<dbReference type="AlphaFoldDB" id="A0A931BTH3"/>
<keyword evidence="3" id="KW-0804">Transcription</keyword>
<evidence type="ECO:0000313" key="5">
    <source>
        <dbReference type="EMBL" id="MBF9235678.1"/>
    </source>
</evidence>
<evidence type="ECO:0000256" key="1">
    <source>
        <dbReference type="ARBA" id="ARBA00023015"/>
    </source>
</evidence>
<name>A0A931BTH3_9HYPH</name>
<organism evidence="5 6">
    <name type="scientific">Microvirga alba</name>
    <dbReference type="NCBI Taxonomy" id="2791025"/>
    <lineage>
        <taxon>Bacteria</taxon>
        <taxon>Pseudomonadati</taxon>
        <taxon>Pseudomonadota</taxon>
        <taxon>Alphaproteobacteria</taxon>
        <taxon>Hyphomicrobiales</taxon>
        <taxon>Methylobacteriaceae</taxon>
        <taxon>Microvirga</taxon>
    </lineage>
</organism>
<dbReference type="Proteomes" id="UP000599312">
    <property type="component" value="Unassembled WGS sequence"/>
</dbReference>
<dbReference type="GO" id="GO:0003677">
    <property type="term" value="F:DNA binding"/>
    <property type="evidence" value="ECO:0007669"/>
    <property type="project" value="UniProtKB-KW"/>
</dbReference>
<reference evidence="5" key="1">
    <citation type="submission" date="2020-11" db="EMBL/GenBank/DDBJ databases">
        <authorList>
            <person name="Kim M.K."/>
        </authorList>
    </citation>
    <scope>NUCLEOTIDE SEQUENCE</scope>
    <source>
        <strain evidence="5">BT350</strain>
    </source>
</reference>
<dbReference type="SMART" id="SM00895">
    <property type="entry name" value="FCD"/>
    <property type="match status" value="1"/>
</dbReference>
<dbReference type="Gene3D" id="1.10.10.10">
    <property type="entry name" value="Winged helix-like DNA-binding domain superfamily/Winged helix DNA-binding domain"/>
    <property type="match status" value="1"/>
</dbReference>
<evidence type="ECO:0000256" key="2">
    <source>
        <dbReference type="ARBA" id="ARBA00023125"/>
    </source>
</evidence>
<keyword evidence="2" id="KW-0238">DNA-binding</keyword>
<sequence>MSKRSAGRPAAGEEPSVEMRLRKMIAEQELLPGEAVREEHIAKLLSVSRHRIREALAALEERRLIIRTPNRGAVVAQLSFEEILELFEIRISLESLCVRLAVQNTRPQDWQDLRELFGEPSERLVEAHDLDGYFRNIELFRERFVQASGSKTLQHLLEIIADRDRALLRRTIILPERAEQGLKMQRAILDAMCAGDAEKAEQLKRESIIRARDAVIRYRSFVT</sequence>
<comment type="caution">
    <text evidence="5">The sequence shown here is derived from an EMBL/GenBank/DDBJ whole genome shotgun (WGS) entry which is preliminary data.</text>
</comment>
<dbReference type="SUPFAM" id="SSF48008">
    <property type="entry name" value="GntR ligand-binding domain-like"/>
    <property type="match status" value="1"/>
</dbReference>
<dbReference type="Pfam" id="PF00392">
    <property type="entry name" value="GntR"/>
    <property type="match status" value="1"/>
</dbReference>
<dbReference type="Gene3D" id="1.20.120.530">
    <property type="entry name" value="GntR ligand-binding domain-like"/>
    <property type="match status" value="1"/>
</dbReference>
<accession>A0A931BTH3</accession>
<dbReference type="PANTHER" id="PTHR43537">
    <property type="entry name" value="TRANSCRIPTIONAL REGULATOR, GNTR FAMILY"/>
    <property type="match status" value="1"/>
</dbReference>
<protein>
    <submittedName>
        <fullName evidence="5">GntR family transcriptional regulator</fullName>
    </submittedName>
</protein>
<dbReference type="Pfam" id="PF07729">
    <property type="entry name" value="FCD"/>
    <property type="match status" value="1"/>
</dbReference>
<evidence type="ECO:0000259" key="4">
    <source>
        <dbReference type="PROSITE" id="PS50949"/>
    </source>
</evidence>
<dbReference type="InterPro" id="IPR000524">
    <property type="entry name" value="Tscrpt_reg_HTH_GntR"/>
</dbReference>
<dbReference type="SUPFAM" id="SSF46785">
    <property type="entry name" value="Winged helix' DNA-binding domain"/>
    <property type="match status" value="1"/>
</dbReference>
<keyword evidence="1" id="KW-0805">Transcription regulation</keyword>
<feature type="domain" description="HTH gntR-type" evidence="4">
    <location>
        <begin position="11"/>
        <end position="78"/>
    </location>
</feature>
<dbReference type="SMART" id="SM00345">
    <property type="entry name" value="HTH_GNTR"/>
    <property type="match status" value="1"/>
</dbReference>
<proteinExistence type="predicted"/>
<dbReference type="InterPro" id="IPR008920">
    <property type="entry name" value="TF_FadR/GntR_C"/>
</dbReference>
<evidence type="ECO:0000256" key="3">
    <source>
        <dbReference type="ARBA" id="ARBA00023163"/>
    </source>
</evidence>
<dbReference type="RefSeq" id="WP_196273670.1">
    <property type="nucleotide sequence ID" value="NZ_JADQDO010000019.1"/>
</dbReference>
<dbReference type="GO" id="GO:0003700">
    <property type="term" value="F:DNA-binding transcription factor activity"/>
    <property type="evidence" value="ECO:0007669"/>
    <property type="project" value="InterPro"/>
</dbReference>
<keyword evidence="6" id="KW-1185">Reference proteome</keyword>
<dbReference type="PROSITE" id="PS50949">
    <property type="entry name" value="HTH_GNTR"/>
    <property type="match status" value="1"/>
</dbReference>
<dbReference type="PANTHER" id="PTHR43537:SF49">
    <property type="entry name" value="TRANSCRIPTIONAL REGULATORY PROTEIN"/>
    <property type="match status" value="1"/>
</dbReference>